<dbReference type="PANTHER" id="PTHR45770">
    <property type="entry name" value="ATP-DEPENDENT 6-PHOSPHOFRUCTOKINASE 1"/>
    <property type="match status" value="1"/>
</dbReference>
<dbReference type="SUPFAM" id="SSF53784">
    <property type="entry name" value="Phosphofructokinase"/>
    <property type="match status" value="1"/>
</dbReference>
<keyword evidence="3" id="KW-1185">Reference proteome</keyword>
<evidence type="ECO:0000313" key="3">
    <source>
        <dbReference type="Proteomes" id="UP001162972"/>
    </source>
</evidence>
<dbReference type="InterPro" id="IPR035966">
    <property type="entry name" value="PKF_sf"/>
</dbReference>
<name>A0AAD6JQC8_9ROSI</name>
<dbReference type="AlphaFoldDB" id="A0AAD6JQC8"/>
<reference evidence="2 3" key="1">
    <citation type="journal article" date="2023" name="Int. J. Mol. Sci.">
        <title>De Novo Assembly and Annotation of 11 Diverse Shrub Willow (Salix) Genomes Reveals Novel Gene Organization in Sex-Linked Regions.</title>
        <authorList>
            <person name="Hyden B."/>
            <person name="Feng K."/>
            <person name="Yates T.B."/>
            <person name="Jawdy S."/>
            <person name="Cereghino C."/>
            <person name="Smart L.B."/>
            <person name="Muchero W."/>
        </authorList>
    </citation>
    <scope>NUCLEOTIDE SEQUENCE [LARGE SCALE GENOMIC DNA]</scope>
    <source>
        <tissue evidence="2">Shoot tip</tissue>
    </source>
</reference>
<proteinExistence type="predicted"/>
<organism evidence="2 3">
    <name type="scientific">Salix udensis</name>
    <dbReference type="NCBI Taxonomy" id="889485"/>
    <lineage>
        <taxon>Eukaryota</taxon>
        <taxon>Viridiplantae</taxon>
        <taxon>Streptophyta</taxon>
        <taxon>Embryophyta</taxon>
        <taxon>Tracheophyta</taxon>
        <taxon>Spermatophyta</taxon>
        <taxon>Magnoliopsida</taxon>
        <taxon>eudicotyledons</taxon>
        <taxon>Gunneridae</taxon>
        <taxon>Pentapetalae</taxon>
        <taxon>rosids</taxon>
        <taxon>fabids</taxon>
        <taxon>Malpighiales</taxon>
        <taxon>Salicaceae</taxon>
        <taxon>Saliceae</taxon>
        <taxon>Salix</taxon>
    </lineage>
</organism>
<evidence type="ECO:0000313" key="2">
    <source>
        <dbReference type="EMBL" id="KAJ6408637.1"/>
    </source>
</evidence>
<dbReference type="Gene3D" id="3.40.50.460">
    <property type="entry name" value="Phosphofructokinase domain"/>
    <property type="match status" value="1"/>
</dbReference>
<dbReference type="Proteomes" id="UP001162972">
    <property type="component" value="Chromosome 6"/>
</dbReference>
<protein>
    <submittedName>
        <fullName evidence="2">Uncharacterized protein</fullName>
    </submittedName>
</protein>
<evidence type="ECO:0000256" key="1">
    <source>
        <dbReference type="ARBA" id="ARBA00022533"/>
    </source>
</evidence>
<dbReference type="EMBL" id="JAPFFJ010000016">
    <property type="protein sequence ID" value="KAJ6408637.1"/>
    <property type="molecule type" value="Genomic_DNA"/>
</dbReference>
<dbReference type="InterPro" id="IPR050929">
    <property type="entry name" value="PFKA"/>
</dbReference>
<dbReference type="GO" id="GO:0003872">
    <property type="term" value="F:6-phosphofructokinase activity"/>
    <property type="evidence" value="ECO:0007669"/>
    <property type="project" value="InterPro"/>
</dbReference>
<keyword evidence="1" id="KW-0021">Allosteric enzyme</keyword>
<sequence>MEAESAANGIGLVRLRGRGTGHIALHATLSSRDVDCCLIPETKLYWEGRGGLFEFLEKQQKESENTDVRIFQGILSRLV</sequence>
<gene>
    <name evidence="2" type="ORF">OIU84_011880</name>
</gene>
<accession>A0AAD6JQC8</accession>
<comment type="caution">
    <text evidence="2">The sequence shown here is derived from an EMBL/GenBank/DDBJ whole genome shotgun (WGS) entry which is preliminary data.</text>
</comment>